<feature type="compositionally biased region" description="Low complexity" evidence="1">
    <location>
        <begin position="36"/>
        <end position="57"/>
    </location>
</feature>
<dbReference type="Proteomes" id="UP000298663">
    <property type="component" value="Unassembled WGS sequence"/>
</dbReference>
<dbReference type="AlphaFoldDB" id="A0A4U5PIG7"/>
<evidence type="ECO:0000313" key="2">
    <source>
        <dbReference type="EMBL" id="TKR96378.1"/>
    </source>
</evidence>
<evidence type="ECO:0000313" key="3">
    <source>
        <dbReference type="Proteomes" id="UP000298663"/>
    </source>
</evidence>
<dbReference type="EMBL" id="AZBU02000002">
    <property type="protein sequence ID" value="TKR96378.1"/>
    <property type="molecule type" value="Genomic_DNA"/>
</dbReference>
<reference evidence="2 3" key="2">
    <citation type="journal article" date="2019" name="G3 (Bethesda)">
        <title>Hybrid Assembly of the Genome of the Entomopathogenic Nematode Steinernema carpocapsae Identifies the X-Chromosome.</title>
        <authorList>
            <person name="Serra L."/>
            <person name="Macchietto M."/>
            <person name="Macias-Munoz A."/>
            <person name="McGill C.J."/>
            <person name="Rodriguez I.M."/>
            <person name="Rodriguez B."/>
            <person name="Murad R."/>
            <person name="Mortazavi A."/>
        </authorList>
    </citation>
    <scope>NUCLEOTIDE SEQUENCE [LARGE SCALE GENOMIC DNA]</scope>
    <source>
        <strain evidence="2 3">ALL</strain>
    </source>
</reference>
<reference evidence="2 3" key="1">
    <citation type="journal article" date="2015" name="Genome Biol.">
        <title>Comparative genomics of Steinernema reveals deeply conserved gene regulatory networks.</title>
        <authorList>
            <person name="Dillman A.R."/>
            <person name="Macchietto M."/>
            <person name="Porter C.F."/>
            <person name="Rogers A."/>
            <person name="Williams B."/>
            <person name="Antoshechkin I."/>
            <person name="Lee M.M."/>
            <person name="Goodwin Z."/>
            <person name="Lu X."/>
            <person name="Lewis E.E."/>
            <person name="Goodrich-Blair H."/>
            <person name="Stock S.P."/>
            <person name="Adams B.J."/>
            <person name="Sternberg P.W."/>
            <person name="Mortazavi A."/>
        </authorList>
    </citation>
    <scope>NUCLEOTIDE SEQUENCE [LARGE SCALE GENOMIC DNA]</scope>
    <source>
        <strain evidence="2 3">ALL</strain>
    </source>
</reference>
<keyword evidence="3" id="KW-1185">Reference proteome</keyword>
<name>A0A4U5PIG7_STECR</name>
<evidence type="ECO:0000256" key="1">
    <source>
        <dbReference type="SAM" id="MobiDB-lite"/>
    </source>
</evidence>
<gene>
    <name evidence="2" type="ORF">L596_010403</name>
</gene>
<sequence length="76" mass="9020">MGQGNVYLYDADDRSYSTRFIASRLKLRCITIDDNPTPIITNEQPQPQRQLQLQRSQQQRKRLKPLRQLQVLRIPI</sequence>
<comment type="caution">
    <text evidence="2">The sequence shown here is derived from an EMBL/GenBank/DDBJ whole genome shotgun (WGS) entry which is preliminary data.</text>
</comment>
<feature type="region of interest" description="Disordered" evidence="1">
    <location>
        <begin position="36"/>
        <end position="62"/>
    </location>
</feature>
<accession>A0A4U5PIG7</accession>
<organism evidence="2 3">
    <name type="scientific">Steinernema carpocapsae</name>
    <name type="common">Entomopathogenic nematode</name>
    <dbReference type="NCBI Taxonomy" id="34508"/>
    <lineage>
        <taxon>Eukaryota</taxon>
        <taxon>Metazoa</taxon>
        <taxon>Ecdysozoa</taxon>
        <taxon>Nematoda</taxon>
        <taxon>Chromadorea</taxon>
        <taxon>Rhabditida</taxon>
        <taxon>Tylenchina</taxon>
        <taxon>Panagrolaimomorpha</taxon>
        <taxon>Strongyloidoidea</taxon>
        <taxon>Steinernematidae</taxon>
        <taxon>Steinernema</taxon>
    </lineage>
</organism>
<protein>
    <submittedName>
        <fullName evidence="2">Uncharacterized protein</fullName>
    </submittedName>
</protein>
<proteinExistence type="predicted"/>